<keyword evidence="2" id="KW-1185">Reference proteome</keyword>
<name>A0AAD6XUH1_9AGAR</name>
<evidence type="ECO:0000313" key="1">
    <source>
        <dbReference type="EMBL" id="KAJ7096640.1"/>
    </source>
</evidence>
<evidence type="ECO:0000313" key="2">
    <source>
        <dbReference type="Proteomes" id="UP001222325"/>
    </source>
</evidence>
<reference evidence="1" key="1">
    <citation type="submission" date="2023-03" db="EMBL/GenBank/DDBJ databases">
        <title>Massive genome expansion in bonnet fungi (Mycena s.s.) driven by repeated elements and novel gene families across ecological guilds.</title>
        <authorList>
            <consortium name="Lawrence Berkeley National Laboratory"/>
            <person name="Harder C.B."/>
            <person name="Miyauchi S."/>
            <person name="Viragh M."/>
            <person name="Kuo A."/>
            <person name="Thoen E."/>
            <person name="Andreopoulos B."/>
            <person name="Lu D."/>
            <person name="Skrede I."/>
            <person name="Drula E."/>
            <person name="Henrissat B."/>
            <person name="Morin E."/>
            <person name="Kohler A."/>
            <person name="Barry K."/>
            <person name="LaButti K."/>
            <person name="Morin E."/>
            <person name="Salamov A."/>
            <person name="Lipzen A."/>
            <person name="Mereny Z."/>
            <person name="Hegedus B."/>
            <person name="Baldrian P."/>
            <person name="Stursova M."/>
            <person name="Weitz H."/>
            <person name="Taylor A."/>
            <person name="Grigoriev I.V."/>
            <person name="Nagy L.G."/>
            <person name="Martin F."/>
            <person name="Kauserud H."/>
        </authorList>
    </citation>
    <scope>NUCLEOTIDE SEQUENCE</scope>
    <source>
        <strain evidence="1">CBHHK173m</strain>
    </source>
</reference>
<accession>A0AAD6XUH1</accession>
<dbReference type="Proteomes" id="UP001222325">
    <property type="component" value="Unassembled WGS sequence"/>
</dbReference>
<protein>
    <submittedName>
        <fullName evidence="1">Uncharacterized protein</fullName>
    </submittedName>
</protein>
<dbReference type="EMBL" id="JARJCN010000011">
    <property type="protein sequence ID" value="KAJ7096640.1"/>
    <property type="molecule type" value="Genomic_DNA"/>
</dbReference>
<comment type="caution">
    <text evidence="1">The sequence shown here is derived from an EMBL/GenBank/DDBJ whole genome shotgun (WGS) entry which is preliminary data.</text>
</comment>
<dbReference type="AlphaFoldDB" id="A0AAD6XUH1"/>
<organism evidence="1 2">
    <name type="scientific">Mycena belliarum</name>
    <dbReference type="NCBI Taxonomy" id="1033014"/>
    <lineage>
        <taxon>Eukaryota</taxon>
        <taxon>Fungi</taxon>
        <taxon>Dikarya</taxon>
        <taxon>Basidiomycota</taxon>
        <taxon>Agaricomycotina</taxon>
        <taxon>Agaricomycetes</taxon>
        <taxon>Agaricomycetidae</taxon>
        <taxon>Agaricales</taxon>
        <taxon>Marasmiineae</taxon>
        <taxon>Mycenaceae</taxon>
        <taxon>Mycena</taxon>
    </lineage>
</organism>
<proteinExistence type="predicted"/>
<sequence length="326" mass="35124">MSYYYNTSNTASTMASRSTTMPAIRRAHSFPSLDKPRASLYASSSKGVWRTSTASIESSASTIRPSASVESIPIFTMPDYSKPIASCFVYEEISPLTAPRPTFERAMTMPALACKPITFKAPAICEIEPPPASFGSFTWGFPTQTPPSVSSVESLASNGDTLAFPSTGHGMIMSPMGQISISILPAVAAQTQKHIPAQRPYSEREIVLTAEQERNPPSLPQPATLSQRIVKAYYWTLHRMGSTRRLSSTTEAVARGPRYMISSAPMHLNPKTLVSEVPLVVCPSPIALPLPKGPAPVIRPAQKARKPLKLVAAEDEVMGGALCAGW</sequence>
<gene>
    <name evidence="1" type="ORF">B0H15DRAFT_825851</name>
</gene>